<evidence type="ECO:0000256" key="4">
    <source>
        <dbReference type="ARBA" id="ARBA00022771"/>
    </source>
</evidence>
<feature type="compositionally biased region" description="Polar residues" evidence="9">
    <location>
        <begin position="225"/>
        <end position="242"/>
    </location>
</feature>
<dbReference type="GO" id="GO:0008270">
    <property type="term" value="F:zinc ion binding"/>
    <property type="evidence" value="ECO:0007669"/>
    <property type="project" value="UniProtKB-KW"/>
</dbReference>
<feature type="non-terminal residue" evidence="10">
    <location>
        <position position="1"/>
    </location>
</feature>
<dbReference type="EMBL" id="CABDUW010012186">
    <property type="protein sequence ID" value="VTJ91904.1"/>
    <property type="molecule type" value="Genomic_DNA"/>
</dbReference>
<keyword evidence="5" id="KW-0862">Zinc</keyword>
<keyword evidence="7" id="KW-0804">Transcription</keyword>
<evidence type="ECO:0000256" key="1">
    <source>
        <dbReference type="ARBA" id="ARBA00004123"/>
    </source>
</evidence>
<reference evidence="10" key="1">
    <citation type="submission" date="2019-04" db="EMBL/GenBank/DDBJ databases">
        <authorList>
            <person name="Alioto T."/>
            <person name="Alioto T."/>
        </authorList>
    </citation>
    <scope>NUCLEOTIDE SEQUENCE [LARGE SCALE GENOMIC DNA]</scope>
</reference>
<evidence type="ECO:0000256" key="2">
    <source>
        <dbReference type="ARBA" id="ARBA00022723"/>
    </source>
</evidence>
<dbReference type="Proteomes" id="UP000335636">
    <property type="component" value="Unassembled WGS sequence"/>
</dbReference>
<accession>A0A5E4DCA9</accession>
<proteinExistence type="predicted"/>
<evidence type="ECO:0000256" key="3">
    <source>
        <dbReference type="ARBA" id="ARBA00022737"/>
    </source>
</evidence>
<evidence type="ECO:0000256" key="7">
    <source>
        <dbReference type="ARBA" id="ARBA00023163"/>
    </source>
</evidence>
<evidence type="ECO:0000313" key="11">
    <source>
        <dbReference type="Proteomes" id="UP000335636"/>
    </source>
</evidence>
<name>A0A5E4DCA9_MARMO</name>
<evidence type="ECO:0000256" key="8">
    <source>
        <dbReference type="ARBA" id="ARBA00023242"/>
    </source>
</evidence>
<keyword evidence="11" id="KW-1185">Reference proteome</keyword>
<comment type="caution">
    <text evidence="10">The sequence shown here is derived from an EMBL/GenBank/DDBJ whole genome shotgun (WGS) entry which is preliminary data.</text>
</comment>
<keyword evidence="6" id="KW-0805">Transcription regulation</keyword>
<evidence type="ECO:0000256" key="9">
    <source>
        <dbReference type="SAM" id="MobiDB-lite"/>
    </source>
</evidence>
<feature type="region of interest" description="Disordered" evidence="9">
    <location>
        <begin position="70"/>
        <end position="152"/>
    </location>
</feature>
<keyword evidence="8" id="KW-0539">Nucleus</keyword>
<feature type="compositionally biased region" description="Basic and acidic residues" evidence="9">
    <location>
        <begin position="215"/>
        <end position="224"/>
    </location>
</feature>
<feature type="region of interest" description="Disordered" evidence="9">
    <location>
        <begin position="178"/>
        <end position="274"/>
    </location>
</feature>
<gene>
    <name evidence="10" type="ORF">MONAX_5E028913</name>
</gene>
<keyword evidence="3" id="KW-0677">Repeat</keyword>
<dbReference type="GO" id="GO:0000981">
    <property type="term" value="F:DNA-binding transcription factor activity, RNA polymerase II-specific"/>
    <property type="evidence" value="ECO:0007669"/>
    <property type="project" value="TreeGrafter"/>
</dbReference>
<dbReference type="PANTHER" id="PTHR45944">
    <property type="entry name" value="SCHNURRI, ISOFORM F"/>
    <property type="match status" value="1"/>
</dbReference>
<comment type="subcellular location">
    <subcellularLocation>
        <location evidence="1">Nucleus</location>
    </subcellularLocation>
</comment>
<sequence>NLRRGLPQVPYFSLYGDQEGAYEHQGSSLFPEGPTDYVFSHLPLHSQQQVRAPIPMVPVGGIQMVHSIPPALSGLHPPPTLPLPMEGPEEKKGAPGEPFPKDPYALSRQQEKHAPHVLQSSGLPSTPSSPRLLMKQSTSEDSLNATEREQEENIQTCTKAIASLRIATEEAALLGADQPARVQEPLQKPLESAHVGIRHFSGPEPGQPCTSAAHPDLHDGEKDNFGTSQTALAHSTFHSQSPVDEKRLDFHSSKEFSSSTEEGHKPSSGKSQLH</sequence>
<dbReference type="PANTHER" id="PTHR45944:SF1">
    <property type="entry name" value="TRANSCRIPTION FACTOR HIVEP2"/>
    <property type="match status" value="1"/>
</dbReference>
<dbReference type="GO" id="GO:0005634">
    <property type="term" value="C:nucleus"/>
    <property type="evidence" value="ECO:0007669"/>
    <property type="project" value="UniProtKB-SubCell"/>
</dbReference>
<feature type="compositionally biased region" description="Basic and acidic residues" evidence="9">
    <location>
        <begin position="243"/>
        <end position="254"/>
    </location>
</feature>
<protein>
    <submittedName>
        <fullName evidence="10">Uncharacterized protein</fullName>
    </submittedName>
</protein>
<evidence type="ECO:0000256" key="6">
    <source>
        <dbReference type="ARBA" id="ARBA00023015"/>
    </source>
</evidence>
<evidence type="ECO:0000313" key="10">
    <source>
        <dbReference type="EMBL" id="VTJ91904.1"/>
    </source>
</evidence>
<dbReference type="GO" id="GO:0000978">
    <property type="term" value="F:RNA polymerase II cis-regulatory region sequence-specific DNA binding"/>
    <property type="evidence" value="ECO:0007669"/>
    <property type="project" value="TreeGrafter"/>
</dbReference>
<dbReference type="InterPro" id="IPR051969">
    <property type="entry name" value="Zinc-finger_DNA-bd_regulators"/>
</dbReference>
<evidence type="ECO:0000256" key="5">
    <source>
        <dbReference type="ARBA" id="ARBA00022833"/>
    </source>
</evidence>
<feature type="compositionally biased region" description="Polar residues" evidence="9">
    <location>
        <begin position="118"/>
        <end position="145"/>
    </location>
</feature>
<keyword evidence="4" id="KW-0863">Zinc-finger</keyword>
<keyword evidence="2" id="KW-0479">Metal-binding</keyword>
<dbReference type="AlphaFoldDB" id="A0A5E4DCA9"/>
<organism evidence="10 11">
    <name type="scientific">Marmota monax</name>
    <name type="common">Woodchuck</name>
    <dbReference type="NCBI Taxonomy" id="9995"/>
    <lineage>
        <taxon>Eukaryota</taxon>
        <taxon>Metazoa</taxon>
        <taxon>Chordata</taxon>
        <taxon>Craniata</taxon>
        <taxon>Vertebrata</taxon>
        <taxon>Euteleostomi</taxon>
        <taxon>Mammalia</taxon>
        <taxon>Eutheria</taxon>
        <taxon>Euarchontoglires</taxon>
        <taxon>Glires</taxon>
        <taxon>Rodentia</taxon>
        <taxon>Sciuromorpha</taxon>
        <taxon>Sciuridae</taxon>
        <taxon>Xerinae</taxon>
        <taxon>Marmotini</taxon>
        <taxon>Marmota</taxon>
    </lineage>
</organism>